<organism evidence="12 13">
    <name type="scientific">Nicotiana tabacum</name>
    <name type="common">Common tobacco</name>
    <dbReference type="NCBI Taxonomy" id="4097"/>
    <lineage>
        <taxon>Eukaryota</taxon>
        <taxon>Viridiplantae</taxon>
        <taxon>Streptophyta</taxon>
        <taxon>Embryophyta</taxon>
        <taxon>Tracheophyta</taxon>
        <taxon>Spermatophyta</taxon>
        <taxon>Magnoliopsida</taxon>
        <taxon>eudicotyledons</taxon>
        <taxon>Gunneridae</taxon>
        <taxon>Pentapetalae</taxon>
        <taxon>asterids</taxon>
        <taxon>lamiids</taxon>
        <taxon>Solanales</taxon>
        <taxon>Solanaceae</taxon>
        <taxon>Nicotianoideae</taxon>
        <taxon>Nicotianeae</taxon>
        <taxon>Nicotiana</taxon>
    </lineage>
</organism>
<dbReference type="Pfam" id="PF02373">
    <property type="entry name" value="JmjC"/>
    <property type="match status" value="1"/>
</dbReference>
<comment type="subcellular location">
    <subcellularLocation>
        <location evidence="1">Nucleus</location>
    </subcellularLocation>
</comment>
<dbReference type="InterPro" id="IPR001841">
    <property type="entry name" value="Znf_RING"/>
</dbReference>
<evidence type="ECO:0000256" key="8">
    <source>
        <dbReference type="SAM" id="Coils"/>
    </source>
</evidence>
<feature type="domain" description="RING-type" evidence="10">
    <location>
        <begin position="71"/>
        <end position="118"/>
    </location>
</feature>
<keyword evidence="8" id="KW-0175">Coiled coil</keyword>
<proteinExistence type="inferred from homology"/>
<dbReference type="Pfam" id="PF10497">
    <property type="entry name" value="zf-4CXXC_R1"/>
    <property type="match status" value="1"/>
</dbReference>
<feature type="region of interest" description="Disordered" evidence="9">
    <location>
        <begin position="1"/>
        <end position="42"/>
    </location>
</feature>
<evidence type="ECO:0000313" key="12">
    <source>
        <dbReference type="Proteomes" id="UP000790787"/>
    </source>
</evidence>
<evidence type="ECO:0000256" key="6">
    <source>
        <dbReference type="ARBA" id="ARBA00023242"/>
    </source>
</evidence>
<dbReference type="Gene3D" id="2.60.120.650">
    <property type="entry name" value="Cupin"/>
    <property type="match status" value="1"/>
</dbReference>
<dbReference type="PROSITE" id="PS50089">
    <property type="entry name" value="ZF_RING_2"/>
    <property type="match status" value="1"/>
</dbReference>
<dbReference type="PANTHER" id="PTHR12549">
    <property type="entry name" value="JMJC DOMAIN-CONTAINING HISTONE DEMETHYLATION PROTEIN"/>
    <property type="match status" value="1"/>
</dbReference>
<feature type="region of interest" description="Disordered" evidence="9">
    <location>
        <begin position="847"/>
        <end position="911"/>
    </location>
</feature>
<keyword evidence="5" id="KW-0804">Transcription</keyword>
<dbReference type="GeneID" id="107807497"/>
<feature type="compositionally biased region" description="Acidic residues" evidence="9">
    <location>
        <begin position="21"/>
        <end position="42"/>
    </location>
</feature>
<feature type="compositionally biased region" description="Basic and acidic residues" evidence="9">
    <location>
        <begin position="886"/>
        <end position="901"/>
    </location>
</feature>
<sequence length="1154" mass="131490">MQNKRRKLEEKDIPVVMIESSSEEDEAENDDDYVGDSDEDSCDCSMEKMKKRKLGSNKTMGGNSKRESKMCHQCQRSDKDRVVCCSKCKAKRYCVSCMTRWYPGMPEEAFLKACPICRHICNCIACLRLDGLAKHLMNVEFKFSDEEKLDYSKHILRELLPALEKFNTEQMIEKEIECQIQGLPDSEVNIREAKYEKDERIYCNYCSASIVDLHRSCSICSYELCLTCCKELRNGNLQAGASEVKVQYIDNGPGYLHGKPSSITPAKNGTCTETTEFKLRDQTKVTMASKWKPKENGAIPCPSKDMGGCSKGTLNLRCIYSENWMSQLLLKAKEIAQKCKLKEIYNDSELHCSCSKSKGANDTSGGKLRKAAARENSGDNYVFCPAVGDARHVNLKHFQYHLFKGEPIIVTNVLDNALGLSWEPMVMWRACRQSKKATDVLNCLNWCELEMNIHQFFKGYMEGRFDSYGWPQLLKLDDWPPSGLFDERLPRHGAEFSSCLPFKEYTHPQYGFLNLALILPDNCLKPDLGPKAYIAYGFPTELGRGDSVTKLHYLVSDTVNVLMHTQAMVPTVEQLSAIENLKQNHKAQDQREFVTGSNRTTQRIKEGLNFSQDKQNCDSLKVENSNKAENMKYSQQGLKVENSNEGENKKNSQQGVKAECGTNKIGEKYQYGEDSTIFGQNRSEGFEEEDGGAALWDVFRRQDVPKLEKYLTKHFREFRHIYGSPLPQVVHPIHDKTFYLSTEHKRRLKEEYGIEPWTFVQKLGEAVFIPAGCPHQIRNLKSCINVAVDFVSPENVNECIRLTEEFRKLPRNHDAREDKLEVKKIILHAVSQALDHLEKTTLDTEAGTAAGLSSSSPISKSINAMTEPSMPKSSSVMEDLSSSKAPKREEYTTSEDEKPRTAEVNLPSPLPVLVHSSSVNKVQESTSVPRQDLKQSINIKDVESTFHTVQSFLKSLPEQYSSQQSGLQSDTVSTQTLAKVIFECSIRMSLEALAYPMHEKEMCGAIAALNENPSLFSNEQAKQLVKLKYEFPFMLKKWRDLAQAESSYQEFLTKFEEDRKKLDNWIRSEARLKSEYVKKEEQARELEAALQTIKTRQKEIMNERQEASQEAQRIMLLAQEKAGKVERTRTGLVTTKMQMDGLRKYWSNFQSSFP</sequence>
<feature type="coiled-coil region" evidence="8">
    <location>
        <begin position="1069"/>
        <end position="1110"/>
    </location>
</feature>
<reference evidence="12" key="1">
    <citation type="journal article" date="2014" name="Nat. Commun.">
        <title>The tobacco genome sequence and its comparison with those of tomato and potato.</title>
        <authorList>
            <person name="Sierro N."/>
            <person name="Battey J.N."/>
            <person name="Ouadi S."/>
            <person name="Bakaher N."/>
            <person name="Bovet L."/>
            <person name="Willig A."/>
            <person name="Goepfert S."/>
            <person name="Peitsch M.C."/>
            <person name="Ivanov N.V."/>
        </authorList>
    </citation>
    <scope>NUCLEOTIDE SEQUENCE [LARGE SCALE GENOMIC DNA]</scope>
</reference>
<dbReference type="GO" id="GO:0005634">
    <property type="term" value="C:nucleus"/>
    <property type="evidence" value="ECO:0007669"/>
    <property type="project" value="UniProtKB-SubCell"/>
</dbReference>
<dbReference type="PROSITE" id="PS51184">
    <property type="entry name" value="JMJC"/>
    <property type="match status" value="1"/>
</dbReference>
<evidence type="ECO:0000259" key="10">
    <source>
        <dbReference type="PROSITE" id="PS50089"/>
    </source>
</evidence>
<dbReference type="AlphaFoldDB" id="A0A1S4BER8"/>
<evidence type="ECO:0000256" key="5">
    <source>
        <dbReference type="ARBA" id="ARBA00023163"/>
    </source>
</evidence>
<accession>A0A1S4BER8</accession>
<comment type="similarity">
    <text evidence="2">Belongs to the JARID1 histone demethylase family.</text>
</comment>
<dbReference type="PANTHER" id="PTHR12549:SF49">
    <property type="entry name" value="LYSINE-SPECIFIC DEMETHYLASE JMJ25-LIKE ISOFORM X1"/>
    <property type="match status" value="1"/>
</dbReference>
<protein>
    <submittedName>
        <fullName evidence="13">Lysine-specific demethylase JMJ25-like isoform X2</fullName>
    </submittedName>
    <submittedName>
        <fullName evidence="13">Lysine-specific demethylase JMJ29-like isoform X2</fullName>
    </submittedName>
</protein>
<dbReference type="SUPFAM" id="SSF51197">
    <property type="entry name" value="Clavaminate synthase-like"/>
    <property type="match status" value="1"/>
</dbReference>
<feature type="compositionally biased region" description="Polar residues" evidence="9">
    <location>
        <begin position="863"/>
        <end position="884"/>
    </location>
</feature>
<dbReference type="InterPro" id="IPR003347">
    <property type="entry name" value="JmjC_dom"/>
</dbReference>
<evidence type="ECO:0000256" key="4">
    <source>
        <dbReference type="ARBA" id="ARBA00023015"/>
    </source>
</evidence>
<evidence type="ECO:0000256" key="1">
    <source>
        <dbReference type="ARBA" id="ARBA00004123"/>
    </source>
</evidence>
<evidence type="ECO:0000256" key="9">
    <source>
        <dbReference type="SAM" id="MobiDB-lite"/>
    </source>
</evidence>
<dbReference type="FunFam" id="2.60.120.650:FF:000033">
    <property type="entry name" value="Transcription factor jumonji (JmjC) domain-containing protein"/>
    <property type="match status" value="1"/>
</dbReference>
<feature type="domain" description="JmjC" evidence="11">
    <location>
        <begin position="508"/>
        <end position="807"/>
    </location>
</feature>
<evidence type="ECO:0000256" key="2">
    <source>
        <dbReference type="ARBA" id="ARBA00006801"/>
    </source>
</evidence>
<keyword evidence="7" id="KW-0862">Zinc</keyword>
<gene>
    <name evidence="13" type="primary">LOC107807497</name>
</gene>
<keyword evidence="4" id="KW-0805">Transcription regulation</keyword>
<dbReference type="OrthoDB" id="1223553at2759"/>
<keyword evidence="3" id="KW-0479">Metal-binding</keyword>
<dbReference type="SMART" id="SM00558">
    <property type="entry name" value="JmjC"/>
    <property type="match status" value="1"/>
</dbReference>
<dbReference type="Proteomes" id="UP000790787">
    <property type="component" value="Chromosome 8"/>
</dbReference>
<dbReference type="GO" id="GO:0008270">
    <property type="term" value="F:zinc ion binding"/>
    <property type="evidence" value="ECO:0007669"/>
    <property type="project" value="UniProtKB-KW"/>
</dbReference>
<dbReference type="RefSeq" id="XP_016487389.1">
    <property type="nucleotide sequence ID" value="XM_016631903.2"/>
</dbReference>
<keyword evidence="7" id="KW-0863">Zinc-finger</keyword>
<dbReference type="InterPro" id="IPR018866">
    <property type="entry name" value="Znf-4CXXC_R1"/>
</dbReference>
<dbReference type="InterPro" id="IPR045109">
    <property type="entry name" value="LSDs-like"/>
</dbReference>
<keyword evidence="12" id="KW-1185">Reference proteome</keyword>
<evidence type="ECO:0000313" key="13">
    <source>
        <dbReference type="RefSeq" id="XP_016487389.1"/>
    </source>
</evidence>
<keyword evidence="6" id="KW-0539">Nucleus</keyword>
<name>A0A1S4BER8_TOBAC</name>
<dbReference type="RefSeq" id="XP_016487389.1">
    <property type="nucleotide sequence ID" value="XM_016631903.1"/>
</dbReference>
<feature type="compositionally biased region" description="Low complexity" evidence="9">
    <location>
        <begin position="853"/>
        <end position="862"/>
    </location>
</feature>
<evidence type="ECO:0000259" key="11">
    <source>
        <dbReference type="PROSITE" id="PS51184"/>
    </source>
</evidence>
<evidence type="ECO:0000256" key="3">
    <source>
        <dbReference type="ARBA" id="ARBA00022723"/>
    </source>
</evidence>
<reference evidence="13" key="2">
    <citation type="submission" date="2025-08" db="UniProtKB">
        <authorList>
            <consortium name="RefSeq"/>
        </authorList>
    </citation>
    <scope>IDENTIFICATION</scope>
    <source>
        <tissue evidence="13">Leaf</tissue>
    </source>
</reference>
<dbReference type="GO" id="GO:0032454">
    <property type="term" value="F:histone H3K9 demethylase activity"/>
    <property type="evidence" value="ECO:0007669"/>
    <property type="project" value="InterPro"/>
</dbReference>
<evidence type="ECO:0000256" key="7">
    <source>
        <dbReference type="PROSITE-ProRule" id="PRU00175"/>
    </source>
</evidence>